<gene>
    <name evidence="3" type="ORF">SAMN05660313_00332</name>
</gene>
<dbReference type="RefSeq" id="WP_072302012.1">
    <property type="nucleotide sequence ID" value="NZ_FPIY01000001.1"/>
</dbReference>
<dbReference type="EMBL" id="FPIY01000001">
    <property type="protein sequence ID" value="SFW18290.1"/>
    <property type="molecule type" value="Genomic_DNA"/>
</dbReference>
<keyword evidence="2" id="KW-0812">Transmembrane</keyword>
<evidence type="ECO:0000256" key="1">
    <source>
        <dbReference type="SAM" id="MobiDB-lite"/>
    </source>
</evidence>
<feature type="transmembrane region" description="Helical" evidence="2">
    <location>
        <begin position="6"/>
        <end position="25"/>
    </location>
</feature>
<dbReference type="InterPro" id="IPR032272">
    <property type="entry name" value="DUF4834"/>
</dbReference>
<evidence type="ECO:0000313" key="4">
    <source>
        <dbReference type="Proteomes" id="UP000183257"/>
    </source>
</evidence>
<sequence length="84" mass="9858">MNFLIAILVIIAVYYLLKFLVRLFAPKMMNYAAKKTEEHLKKKFEQFAQDSNQNTTNSTTTKKDKFKSNPSKKVGEYIDFEEVE</sequence>
<evidence type="ECO:0000313" key="3">
    <source>
        <dbReference type="EMBL" id="SFW18290.1"/>
    </source>
</evidence>
<feature type="region of interest" description="Disordered" evidence="1">
    <location>
        <begin position="46"/>
        <end position="71"/>
    </location>
</feature>
<dbReference type="Pfam" id="PF16118">
    <property type="entry name" value="DUF4834"/>
    <property type="match status" value="1"/>
</dbReference>
<accession>A0A1K1M541</accession>
<protein>
    <recommendedName>
        <fullName evidence="5">DUF4834 domain-containing protein</fullName>
    </recommendedName>
</protein>
<keyword evidence="4" id="KW-1185">Reference proteome</keyword>
<reference evidence="4" key="1">
    <citation type="submission" date="2016-11" db="EMBL/GenBank/DDBJ databases">
        <authorList>
            <person name="Varghese N."/>
            <person name="Submissions S."/>
        </authorList>
    </citation>
    <scope>NUCLEOTIDE SEQUENCE [LARGE SCALE GENOMIC DNA]</scope>
    <source>
        <strain evidence="4">DSM 24786</strain>
    </source>
</reference>
<proteinExistence type="predicted"/>
<name>A0A1K1M541_9FLAO</name>
<keyword evidence="2" id="KW-1133">Transmembrane helix</keyword>
<organism evidence="3 4">
    <name type="scientific">Cellulophaga fucicola</name>
    <dbReference type="NCBI Taxonomy" id="76595"/>
    <lineage>
        <taxon>Bacteria</taxon>
        <taxon>Pseudomonadati</taxon>
        <taxon>Bacteroidota</taxon>
        <taxon>Flavobacteriia</taxon>
        <taxon>Flavobacteriales</taxon>
        <taxon>Flavobacteriaceae</taxon>
        <taxon>Cellulophaga</taxon>
    </lineage>
</organism>
<keyword evidence="2" id="KW-0472">Membrane</keyword>
<dbReference type="OrthoDB" id="1123055at2"/>
<evidence type="ECO:0008006" key="5">
    <source>
        <dbReference type="Google" id="ProtNLM"/>
    </source>
</evidence>
<feature type="compositionally biased region" description="Low complexity" evidence="1">
    <location>
        <begin position="49"/>
        <end position="60"/>
    </location>
</feature>
<dbReference type="STRING" id="76595.SAMN05660313_00332"/>
<dbReference type="AlphaFoldDB" id="A0A1K1M541"/>
<dbReference type="Proteomes" id="UP000183257">
    <property type="component" value="Unassembled WGS sequence"/>
</dbReference>
<evidence type="ECO:0000256" key="2">
    <source>
        <dbReference type="SAM" id="Phobius"/>
    </source>
</evidence>